<feature type="transmembrane region" description="Helical" evidence="2">
    <location>
        <begin position="20"/>
        <end position="44"/>
    </location>
</feature>
<evidence type="ECO:0000313" key="3">
    <source>
        <dbReference type="EMBL" id="GHE54485.1"/>
    </source>
</evidence>
<reference evidence="3" key="1">
    <citation type="journal article" date="2014" name="Int. J. Syst. Evol. Microbiol.">
        <title>Complete genome sequence of Corynebacterium casei LMG S-19264T (=DSM 44701T), isolated from a smear-ripened cheese.</title>
        <authorList>
            <consortium name="US DOE Joint Genome Institute (JGI-PGF)"/>
            <person name="Walter F."/>
            <person name="Albersmeier A."/>
            <person name="Kalinowski J."/>
            <person name="Ruckert C."/>
        </authorList>
    </citation>
    <scope>NUCLEOTIDE SEQUENCE</scope>
    <source>
        <strain evidence="3">JCM 3302</strain>
    </source>
</reference>
<protein>
    <recommendedName>
        <fullName evidence="5">Lipoprotein</fullName>
    </recommendedName>
</protein>
<proteinExistence type="predicted"/>
<sequence>MHTTTPAATTAAPAPRRPFLYGYRTVTLIGMAIVVLLAFGAVACQSLEGGPVRSAAAYRERGAETRRAGERALGDLNPIPTQAGTADEVGSTSCVDDFGFDDAGVTRDEPTYKWELEFPSRAAYNSAVDDLRRTWTARGLKVIDLPAQPRGEPGAGLHGIRTTDEQDIQLSLAPDYFTGRPTIQADGGCIRHETAPEDYDDENDETF</sequence>
<dbReference type="EMBL" id="BNBC01000001">
    <property type="protein sequence ID" value="GHE54485.1"/>
    <property type="molecule type" value="Genomic_DNA"/>
</dbReference>
<keyword evidence="2" id="KW-1133">Transmembrane helix</keyword>
<keyword evidence="2" id="KW-0472">Membrane</keyword>
<gene>
    <name evidence="3" type="ORF">GCM10014715_04350</name>
</gene>
<reference evidence="3" key="2">
    <citation type="submission" date="2020-09" db="EMBL/GenBank/DDBJ databases">
        <authorList>
            <person name="Sun Q."/>
            <person name="Ohkuma M."/>
        </authorList>
    </citation>
    <scope>NUCLEOTIDE SEQUENCE</scope>
    <source>
        <strain evidence="3">JCM 3302</strain>
    </source>
</reference>
<evidence type="ECO:0000256" key="1">
    <source>
        <dbReference type="SAM" id="MobiDB-lite"/>
    </source>
</evidence>
<name>A0A918ZIE9_9ACTN</name>
<dbReference type="Proteomes" id="UP000641386">
    <property type="component" value="Unassembled WGS sequence"/>
</dbReference>
<keyword evidence="2" id="KW-0812">Transmembrane</keyword>
<evidence type="ECO:0000256" key="2">
    <source>
        <dbReference type="SAM" id="Phobius"/>
    </source>
</evidence>
<dbReference type="AlphaFoldDB" id="A0A918ZIE9"/>
<evidence type="ECO:0000313" key="4">
    <source>
        <dbReference type="Proteomes" id="UP000641386"/>
    </source>
</evidence>
<feature type="compositionally biased region" description="Acidic residues" evidence="1">
    <location>
        <begin position="196"/>
        <end position="207"/>
    </location>
</feature>
<dbReference type="RefSeq" id="WP_189895723.1">
    <property type="nucleotide sequence ID" value="NZ_BNBC01000001.1"/>
</dbReference>
<comment type="caution">
    <text evidence="3">The sequence shown here is derived from an EMBL/GenBank/DDBJ whole genome shotgun (WGS) entry which is preliminary data.</text>
</comment>
<keyword evidence="4" id="KW-1185">Reference proteome</keyword>
<accession>A0A918ZIE9</accession>
<evidence type="ECO:0008006" key="5">
    <source>
        <dbReference type="Google" id="ProtNLM"/>
    </source>
</evidence>
<organism evidence="3 4">
    <name type="scientific">Streptomyces spiralis</name>
    <dbReference type="NCBI Taxonomy" id="66376"/>
    <lineage>
        <taxon>Bacteria</taxon>
        <taxon>Bacillati</taxon>
        <taxon>Actinomycetota</taxon>
        <taxon>Actinomycetes</taxon>
        <taxon>Kitasatosporales</taxon>
        <taxon>Streptomycetaceae</taxon>
        <taxon>Streptomyces</taxon>
    </lineage>
</organism>
<feature type="region of interest" description="Disordered" evidence="1">
    <location>
        <begin position="184"/>
        <end position="207"/>
    </location>
</feature>